<dbReference type="GO" id="GO:0008237">
    <property type="term" value="F:metallopeptidase activity"/>
    <property type="evidence" value="ECO:0007669"/>
    <property type="project" value="InterPro"/>
</dbReference>
<dbReference type="Gene3D" id="3.40.390.10">
    <property type="entry name" value="Collagenase (Catalytic Domain)"/>
    <property type="match status" value="1"/>
</dbReference>
<dbReference type="Pfam" id="PF20944">
    <property type="entry name" value="StcE_b-sandwich"/>
    <property type="match status" value="4"/>
</dbReference>
<evidence type="ECO:0000256" key="1">
    <source>
        <dbReference type="SAM" id="SignalP"/>
    </source>
</evidence>
<accession>A0A8X8GJU8</accession>
<feature type="signal peptide" evidence="1">
    <location>
        <begin position="1"/>
        <end position="21"/>
    </location>
</feature>
<feature type="domain" description="Metalloprotease StcE beta-sandwich" evidence="2">
    <location>
        <begin position="138"/>
        <end position="206"/>
    </location>
</feature>
<dbReference type="AlphaFoldDB" id="A0A8X8GJU8"/>
<dbReference type="Proteomes" id="UP000887320">
    <property type="component" value="Unassembled WGS sequence"/>
</dbReference>
<dbReference type="SUPFAM" id="SSF55486">
    <property type="entry name" value="Metalloproteases ('zincins'), catalytic domain"/>
    <property type="match status" value="1"/>
</dbReference>
<evidence type="ECO:0000313" key="4">
    <source>
        <dbReference type="Proteomes" id="UP000887320"/>
    </source>
</evidence>
<gene>
    <name evidence="3" type="primary">cpaA</name>
    <name evidence="3" type="ORF">KW868_11860</name>
</gene>
<feature type="domain" description="Metalloprotease StcE beta-sandwich" evidence="2">
    <location>
        <begin position="44"/>
        <end position="110"/>
    </location>
</feature>
<protein>
    <submittedName>
        <fullName evidence="3">Metalloendopeptidase CpaA</fullName>
    </submittedName>
</protein>
<comment type="caution">
    <text evidence="3">The sequence shown here is derived from an EMBL/GenBank/DDBJ whole genome shotgun (WGS) entry which is preliminary data.</text>
</comment>
<reference evidence="3" key="1">
    <citation type="submission" date="2021-07" db="EMBL/GenBank/DDBJ databases">
        <authorList>
            <person name="Fernandez M."/>
            <person name="Pereira P."/>
            <person name="Torres Tejerizo G.A."/>
            <person name="Gonzalez P."/>
            <person name="Agostini E."/>
        </authorList>
    </citation>
    <scope>NUCLEOTIDE SEQUENCE</scope>
    <source>
        <strain evidence="3">SFC 500-1A</strain>
    </source>
</reference>
<dbReference type="NCBIfam" id="NF033511">
    <property type="entry name" value="metallo_CpaA"/>
    <property type="match status" value="1"/>
</dbReference>
<dbReference type="InterPro" id="IPR048990">
    <property type="entry name" value="StcE_b-sandwich"/>
</dbReference>
<dbReference type="Gene3D" id="2.60.120.1230">
    <property type="match status" value="4"/>
</dbReference>
<sequence length="598" mass="65080">MNKRKVITVFITSGMVTFAIAATTLSPNQNNQSGIIPTGYDDLIFSVSNGNWVKNISLPNVAKEGALITIQSTAGYDSDIDLSNVNIEKKGVLTLKSGNSYRFKFSNGKWEFYAPETANFTPEKNGNTIPVFQQSQAQYVLSDAAWTETIHLPQTGQNGQILVIKSNALKSSKINSQNALFPSTLVVNKNDAYIFQYNQELSKWVPLSVPTRIINVINGNTAALNTALQNLTAPKTEIRFADGAWVSSLKLPQTANDRDRIIVSSTASWQSVIENENTNTTATLKLNKGNRYEFIYIADKSYWVLASSPKTVFTANTAAQGFTFKTPVVEITADNAQWAPVVNLPAAQSGDKVIVSNSADTAFTVSGSNISASLKKGDKIRLVFNNGVWNTDSYQIDLLLVNSPVVNDKLGSTAAKIQAREALRLTNEALENSQAKAYYKEVGYLDYRIPGTTLGDAINLGRSDATVQAERTRTGADAIYTITDHSGCGLAYVNSTPSKYNMIGSHNYGCGITAMRHELGHNMGLGHSFDRTTGYNWGFGHPLGSTIMGGNQIGLYSSPDIYSPEYGVRLGETDKFDGLRKINENVEAISKFLVAVNP</sequence>
<feature type="chain" id="PRO_5036466078" evidence="1">
    <location>
        <begin position="22"/>
        <end position="598"/>
    </location>
</feature>
<organism evidence="3 4">
    <name type="scientific">Acinetobacter guillouiae</name>
    <name type="common">Acinetobacter genomosp. 11</name>
    <dbReference type="NCBI Taxonomy" id="106649"/>
    <lineage>
        <taxon>Bacteria</taxon>
        <taxon>Pseudomonadati</taxon>
        <taxon>Pseudomonadota</taxon>
        <taxon>Gammaproteobacteria</taxon>
        <taxon>Moraxellales</taxon>
        <taxon>Moraxellaceae</taxon>
        <taxon>Acinetobacter</taxon>
    </lineage>
</organism>
<evidence type="ECO:0000259" key="2">
    <source>
        <dbReference type="Pfam" id="PF20944"/>
    </source>
</evidence>
<name>A0A8X8GJU8_ACIGI</name>
<dbReference type="EMBL" id="JAHWXT010000004">
    <property type="protein sequence ID" value="MCF0265147.1"/>
    <property type="molecule type" value="Genomic_DNA"/>
</dbReference>
<dbReference type="Pfam" id="PF13582">
    <property type="entry name" value="Reprolysin_3"/>
    <property type="match status" value="1"/>
</dbReference>
<dbReference type="RefSeq" id="WP_166782517.1">
    <property type="nucleotide sequence ID" value="NZ_JAHWXT010000004.1"/>
</dbReference>
<keyword evidence="1" id="KW-0732">Signal</keyword>
<dbReference type="InterPro" id="IPR024079">
    <property type="entry name" value="MetalloPept_cat_dom_sf"/>
</dbReference>
<evidence type="ECO:0000313" key="3">
    <source>
        <dbReference type="EMBL" id="MCF0265147.1"/>
    </source>
</evidence>
<feature type="domain" description="Metalloprotease StcE beta-sandwich" evidence="2">
    <location>
        <begin position="327"/>
        <end position="392"/>
    </location>
</feature>
<proteinExistence type="predicted"/>
<feature type="domain" description="Metalloprotease StcE beta-sandwich" evidence="2">
    <location>
        <begin position="234"/>
        <end position="307"/>
    </location>
</feature>